<dbReference type="KEGG" id="aman:B6F84_02770"/>
<reference evidence="1 2" key="1">
    <citation type="submission" date="2017-03" db="EMBL/GenBank/DDBJ databases">
        <title>Sulfur activation and transportation mechanism of thermophilic Archaea Acidianus manzaensis YN-25.</title>
        <authorList>
            <person name="Ma Y."/>
            <person name="Yang Y."/>
            <person name="Xia J."/>
        </authorList>
    </citation>
    <scope>NUCLEOTIDE SEQUENCE [LARGE SCALE GENOMIC DNA]</scope>
    <source>
        <strain evidence="1 2">YN-25</strain>
    </source>
</reference>
<dbReference type="Proteomes" id="UP000193404">
    <property type="component" value="Chromosome"/>
</dbReference>
<accession>A0A1W6JXQ7</accession>
<proteinExistence type="predicted"/>
<dbReference type="SUPFAM" id="SSF54285">
    <property type="entry name" value="MoaD/ThiS"/>
    <property type="match status" value="1"/>
</dbReference>
<dbReference type="InterPro" id="IPR016155">
    <property type="entry name" value="Mopterin_synth/thiamin_S_b"/>
</dbReference>
<dbReference type="InterPro" id="IPR003749">
    <property type="entry name" value="ThiS/MoaD-like"/>
</dbReference>
<dbReference type="RefSeq" id="WP_148690813.1">
    <property type="nucleotide sequence ID" value="NZ_CP020477.1"/>
</dbReference>
<dbReference type="InterPro" id="IPR012675">
    <property type="entry name" value="Beta-grasp_dom_sf"/>
</dbReference>
<dbReference type="Pfam" id="PF02597">
    <property type="entry name" value="ThiS"/>
    <property type="match status" value="1"/>
</dbReference>
<gene>
    <name evidence="1" type="ORF">B6F84_02770</name>
</gene>
<keyword evidence="2" id="KW-1185">Reference proteome</keyword>
<dbReference type="EMBL" id="CP020477">
    <property type="protein sequence ID" value="ARM75056.1"/>
    <property type="molecule type" value="Genomic_DNA"/>
</dbReference>
<dbReference type="STRING" id="282676.B6F84_02770"/>
<name>A0A1W6JXQ7_9CREN</name>
<dbReference type="OrthoDB" id="39964at2157"/>
<evidence type="ECO:0000313" key="1">
    <source>
        <dbReference type="EMBL" id="ARM75056.1"/>
    </source>
</evidence>
<organism evidence="1 2">
    <name type="scientific">Acidianus manzaensis</name>
    <dbReference type="NCBI Taxonomy" id="282676"/>
    <lineage>
        <taxon>Archaea</taxon>
        <taxon>Thermoproteota</taxon>
        <taxon>Thermoprotei</taxon>
        <taxon>Sulfolobales</taxon>
        <taxon>Sulfolobaceae</taxon>
        <taxon>Acidianus</taxon>
    </lineage>
</organism>
<protein>
    <submittedName>
        <fullName evidence="1">Thiamine biosynthesis protein ThiS</fullName>
    </submittedName>
</protein>
<dbReference type="AlphaFoldDB" id="A0A1W6JXQ7"/>
<dbReference type="Gene3D" id="3.10.20.30">
    <property type="match status" value="1"/>
</dbReference>
<dbReference type="GeneID" id="41589807"/>
<evidence type="ECO:0000313" key="2">
    <source>
        <dbReference type="Proteomes" id="UP000193404"/>
    </source>
</evidence>
<sequence>MKIEVTMIRENKSISLDLPENYRVRDLLKTLGYTIQGTVVLRNNIPIIEDEKIKDGDKLTIILTASGG</sequence>